<dbReference type="Proteomes" id="UP000008810">
    <property type="component" value="Chromosome 3"/>
</dbReference>
<dbReference type="Gramene" id="PNT66976">
    <property type="protein sequence ID" value="PNT66976"/>
    <property type="gene ID" value="BRADI_3g19042v3"/>
</dbReference>
<dbReference type="AlphaFoldDB" id="A0A2K2CY66"/>
<dbReference type="EMBL" id="CM000882">
    <property type="protein sequence ID" value="PNT66976.1"/>
    <property type="molecule type" value="Genomic_DNA"/>
</dbReference>
<keyword evidence="4" id="KW-1185">Reference proteome</keyword>
<dbReference type="InParanoid" id="A0A2K2CY66"/>
<dbReference type="EnsemblPlants" id="PNT66976">
    <property type="protein sequence ID" value="PNT66976"/>
    <property type="gene ID" value="BRADI_3g19042v3"/>
</dbReference>
<evidence type="ECO:0000313" key="2">
    <source>
        <dbReference type="EMBL" id="PNT66976.1"/>
    </source>
</evidence>
<proteinExistence type="predicted"/>
<organism evidence="2">
    <name type="scientific">Brachypodium distachyon</name>
    <name type="common">Purple false brome</name>
    <name type="synonym">Trachynia distachya</name>
    <dbReference type="NCBI Taxonomy" id="15368"/>
    <lineage>
        <taxon>Eukaryota</taxon>
        <taxon>Viridiplantae</taxon>
        <taxon>Streptophyta</taxon>
        <taxon>Embryophyta</taxon>
        <taxon>Tracheophyta</taxon>
        <taxon>Spermatophyta</taxon>
        <taxon>Magnoliopsida</taxon>
        <taxon>Liliopsida</taxon>
        <taxon>Poales</taxon>
        <taxon>Poaceae</taxon>
        <taxon>BOP clade</taxon>
        <taxon>Pooideae</taxon>
        <taxon>Stipodae</taxon>
        <taxon>Brachypodieae</taxon>
        <taxon>Brachypodium</taxon>
    </lineage>
</organism>
<reference evidence="2" key="2">
    <citation type="submission" date="2017-06" db="EMBL/GenBank/DDBJ databases">
        <title>WGS assembly of Brachypodium distachyon.</title>
        <authorList>
            <consortium name="The International Brachypodium Initiative"/>
            <person name="Lucas S."/>
            <person name="Harmon-Smith M."/>
            <person name="Lail K."/>
            <person name="Tice H."/>
            <person name="Grimwood J."/>
            <person name="Bruce D."/>
            <person name="Barry K."/>
            <person name="Shu S."/>
            <person name="Lindquist E."/>
            <person name="Wang M."/>
            <person name="Pitluck S."/>
            <person name="Vogel J.P."/>
            <person name="Garvin D.F."/>
            <person name="Mockler T.C."/>
            <person name="Schmutz J."/>
            <person name="Rokhsar D."/>
            <person name="Bevan M.W."/>
        </authorList>
    </citation>
    <scope>NUCLEOTIDE SEQUENCE</scope>
    <source>
        <strain evidence="2">Bd21</strain>
    </source>
</reference>
<reference evidence="2 3" key="1">
    <citation type="journal article" date="2010" name="Nature">
        <title>Genome sequencing and analysis of the model grass Brachypodium distachyon.</title>
        <authorList>
            <consortium name="International Brachypodium Initiative"/>
        </authorList>
    </citation>
    <scope>NUCLEOTIDE SEQUENCE [LARGE SCALE GENOMIC DNA]</scope>
    <source>
        <strain evidence="2 3">Bd21</strain>
    </source>
</reference>
<protein>
    <submittedName>
        <fullName evidence="2 3">Uncharacterized protein</fullName>
    </submittedName>
</protein>
<evidence type="ECO:0000313" key="4">
    <source>
        <dbReference type="Proteomes" id="UP000008810"/>
    </source>
</evidence>
<name>A0A2K2CY66_BRADI</name>
<feature type="compositionally biased region" description="Basic residues" evidence="1">
    <location>
        <begin position="70"/>
        <end position="80"/>
    </location>
</feature>
<reference evidence="3" key="3">
    <citation type="submission" date="2018-08" db="UniProtKB">
        <authorList>
            <consortium name="EnsemblPlants"/>
        </authorList>
    </citation>
    <scope>IDENTIFICATION</scope>
    <source>
        <strain evidence="3">cv. Bd21</strain>
    </source>
</reference>
<evidence type="ECO:0000256" key="1">
    <source>
        <dbReference type="SAM" id="MobiDB-lite"/>
    </source>
</evidence>
<sequence>MTDAKCTSKKHSEWPSQNTIANIKELTPPTMTMVTMQCLPDDDDVPEIPPNEGDDHAPETPPNEDDAIHDRKRTFSRTCR</sequence>
<gene>
    <name evidence="2" type="ORF">BRADI_3g19042v3</name>
</gene>
<evidence type="ECO:0000313" key="3">
    <source>
        <dbReference type="EnsemblPlants" id="PNT66976"/>
    </source>
</evidence>
<feature type="region of interest" description="Disordered" evidence="1">
    <location>
        <begin position="1"/>
        <end position="80"/>
    </location>
</feature>
<accession>A0A2K2CY66</accession>